<dbReference type="Pfam" id="PF03126">
    <property type="entry name" value="Plus-3"/>
    <property type="match status" value="1"/>
</dbReference>
<feature type="compositionally biased region" description="Low complexity" evidence="5">
    <location>
        <begin position="156"/>
        <end position="165"/>
    </location>
</feature>
<feature type="compositionally biased region" description="Acidic residues" evidence="5">
    <location>
        <begin position="185"/>
        <end position="200"/>
    </location>
</feature>
<feature type="compositionally biased region" description="Basic and acidic residues" evidence="5">
    <location>
        <begin position="167"/>
        <end position="184"/>
    </location>
</feature>
<feature type="region of interest" description="Disordered" evidence="5">
    <location>
        <begin position="107"/>
        <end position="247"/>
    </location>
</feature>
<feature type="compositionally biased region" description="Acidic residues" evidence="5">
    <location>
        <begin position="74"/>
        <end position="87"/>
    </location>
</feature>
<name>A0AAW1QBZ7_9CHLO</name>
<keyword evidence="8" id="KW-1185">Reference proteome</keyword>
<dbReference type="Gene3D" id="3.90.70.200">
    <property type="entry name" value="Plus-3 domain"/>
    <property type="match status" value="1"/>
</dbReference>
<evidence type="ECO:0000256" key="2">
    <source>
        <dbReference type="ARBA" id="ARBA00023015"/>
    </source>
</evidence>
<feature type="compositionally biased region" description="Low complexity" evidence="5">
    <location>
        <begin position="51"/>
        <end position="73"/>
    </location>
</feature>
<dbReference type="GO" id="GO:0003677">
    <property type="term" value="F:DNA binding"/>
    <property type="evidence" value="ECO:0007669"/>
    <property type="project" value="InterPro"/>
</dbReference>
<dbReference type="SMART" id="SM00719">
    <property type="entry name" value="Plus3"/>
    <property type="match status" value="1"/>
</dbReference>
<feature type="compositionally biased region" description="Basic and acidic residues" evidence="5">
    <location>
        <begin position="107"/>
        <end position="117"/>
    </location>
</feature>
<dbReference type="AlphaFoldDB" id="A0AAW1QBZ7"/>
<reference evidence="7 8" key="1">
    <citation type="journal article" date="2024" name="Nat. Commun.">
        <title>Phylogenomics reveals the evolutionary origins of lichenization in chlorophyte algae.</title>
        <authorList>
            <person name="Puginier C."/>
            <person name="Libourel C."/>
            <person name="Otte J."/>
            <person name="Skaloud P."/>
            <person name="Haon M."/>
            <person name="Grisel S."/>
            <person name="Petersen M."/>
            <person name="Berrin J.G."/>
            <person name="Delaux P.M."/>
            <person name="Dal Grande F."/>
            <person name="Keller J."/>
        </authorList>
    </citation>
    <scope>NUCLEOTIDE SEQUENCE [LARGE SCALE GENOMIC DNA]</scope>
    <source>
        <strain evidence="7 8">SAG 2145</strain>
    </source>
</reference>
<keyword evidence="2" id="KW-0805">Transcription regulation</keyword>
<gene>
    <name evidence="7" type="ORF">WJX74_001657</name>
</gene>
<feature type="region of interest" description="Disordered" evidence="5">
    <location>
        <begin position="1"/>
        <end position="88"/>
    </location>
</feature>
<protein>
    <recommendedName>
        <fullName evidence="6">Plus3 domain-containing protein</fullName>
    </recommendedName>
</protein>
<evidence type="ECO:0000259" key="6">
    <source>
        <dbReference type="PROSITE" id="PS51360"/>
    </source>
</evidence>
<dbReference type="InterPro" id="IPR004343">
    <property type="entry name" value="Plus-3_dom"/>
</dbReference>
<proteinExistence type="predicted"/>
<feature type="domain" description="Plus3" evidence="6">
    <location>
        <begin position="256"/>
        <end position="401"/>
    </location>
</feature>
<dbReference type="EMBL" id="JALJOS010000056">
    <property type="protein sequence ID" value="KAK9818716.1"/>
    <property type="molecule type" value="Genomic_DNA"/>
</dbReference>
<dbReference type="GO" id="GO:1990269">
    <property type="term" value="F:RNA polymerase II C-terminal domain phosphoserine binding"/>
    <property type="evidence" value="ECO:0007669"/>
    <property type="project" value="TreeGrafter"/>
</dbReference>
<accession>A0AAW1QBZ7</accession>
<evidence type="ECO:0000256" key="1">
    <source>
        <dbReference type="ARBA" id="ARBA00004123"/>
    </source>
</evidence>
<dbReference type="Proteomes" id="UP001438707">
    <property type="component" value="Unassembled WGS sequence"/>
</dbReference>
<evidence type="ECO:0000313" key="8">
    <source>
        <dbReference type="Proteomes" id="UP001438707"/>
    </source>
</evidence>
<dbReference type="PROSITE" id="PS51360">
    <property type="entry name" value="PLUS3"/>
    <property type="match status" value="1"/>
</dbReference>
<dbReference type="PANTHER" id="PTHR13115">
    <property type="entry name" value="RNA POLYMERASE-ASSOCIATED PROTEIN RTF1 HOMOLOG"/>
    <property type="match status" value="1"/>
</dbReference>
<dbReference type="GO" id="GO:0016593">
    <property type="term" value="C:Cdc73/Paf1 complex"/>
    <property type="evidence" value="ECO:0007669"/>
    <property type="project" value="TreeGrafter"/>
</dbReference>
<dbReference type="PANTHER" id="PTHR13115:SF8">
    <property type="entry name" value="RNA POLYMERASE-ASSOCIATED PROTEIN RTF1 HOMOLOG"/>
    <property type="match status" value="1"/>
</dbReference>
<evidence type="ECO:0000256" key="5">
    <source>
        <dbReference type="SAM" id="MobiDB-lite"/>
    </source>
</evidence>
<feature type="compositionally biased region" description="Basic and acidic residues" evidence="5">
    <location>
        <begin position="225"/>
        <end position="247"/>
    </location>
</feature>
<dbReference type="InterPro" id="IPR036128">
    <property type="entry name" value="Plus3-like_sf"/>
</dbReference>
<comment type="subcellular location">
    <subcellularLocation>
        <location evidence="1">Nucleus</location>
    </subcellularLocation>
</comment>
<keyword evidence="3" id="KW-0804">Transcription</keyword>
<organism evidence="7 8">
    <name type="scientific">Apatococcus lobatus</name>
    <dbReference type="NCBI Taxonomy" id="904363"/>
    <lineage>
        <taxon>Eukaryota</taxon>
        <taxon>Viridiplantae</taxon>
        <taxon>Chlorophyta</taxon>
        <taxon>core chlorophytes</taxon>
        <taxon>Trebouxiophyceae</taxon>
        <taxon>Chlorellales</taxon>
        <taxon>Chlorellaceae</taxon>
        <taxon>Apatococcus</taxon>
    </lineage>
</organism>
<evidence type="ECO:0000313" key="7">
    <source>
        <dbReference type="EMBL" id="KAK9818716.1"/>
    </source>
</evidence>
<feature type="compositionally biased region" description="Acidic residues" evidence="5">
    <location>
        <begin position="1"/>
        <end position="10"/>
    </location>
</feature>
<keyword evidence="4" id="KW-0539">Nucleus</keyword>
<dbReference type="SUPFAM" id="SSF159042">
    <property type="entry name" value="Plus3-like"/>
    <property type="match status" value="1"/>
</dbReference>
<sequence length="618" mass="69042">MADLDLEEELLQVAGRKRPRAGARELSDDGEAGSNGSDISEDEAPKRARSRAGAPSRRSAAARAASSGESSDAGLEEDGYDSELVGDEADRARLNKMSELDREMILAERSEAREQAKERRRQAQMVEQRTRDTRAIDKAKEMRSSTRMKAGDAPKKAAMAELAAARQQRDDRKSGKPEGRKGQYDDESGDESLSDSDEEAEERRDRRARPPHRTSDGDEDEQPSDDSREERLRRRDHGADLDDRYLPGEEALEAEEADFEDAKIIVVSRARLEQWVDEPFFERTMAGLLARVSLPVSKEKKKYLLLRIIGVVDRPEGTYKDLGYPFKSPYSIGDPPKKTSKWLLSERGTSKRHLPIQFISNSPPTEEEWDDLVKIDRNQGQRALLRLDIQQGSDRLHAAKTYKYTPADLQKKIQDRRDRGAVGNLVAEQARLTNLLTAAQDIANIEEEQRLLRQLADIELRLAAQDKSKRKDMSEVNKRNVKANMNAVTAKEIDPFARRATKPGSYWKVKRAEAEIALADGMPLSKSELDLASMALNGASLPDTAAKGLEKHSSGLGAEPFKLGIDLSRLKVMPHRSAMARRLGGASSKLYLSPAARPTNLAGKSRLTLADYRRRHGL</sequence>
<comment type="caution">
    <text evidence="7">The sequence shown here is derived from an EMBL/GenBank/DDBJ whole genome shotgun (WGS) entry which is preliminary data.</text>
</comment>
<evidence type="ECO:0000256" key="3">
    <source>
        <dbReference type="ARBA" id="ARBA00023163"/>
    </source>
</evidence>
<evidence type="ECO:0000256" key="4">
    <source>
        <dbReference type="ARBA" id="ARBA00023242"/>
    </source>
</evidence>
<feature type="compositionally biased region" description="Basic and acidic residues" evidence="5">
    <location>
        <begin position="128"/>
        <end position="155"/>
    </location>
</feature>